<evidence type="ECO:0000256" key="4">
    <source>
        <dbReference type="ARBA" id="ARBA00023163"/>
    </source>
</evidence>
<keyword evidence="5" id="KW-0539">Nucleus</keyword>
<proteinExistence type="predicted"/>
<dbReference type="InterPro" id="IPR001138">
    <property type="entry name" value="Zn2Cys6_DnaBD"/>
</dbReference>
<keyword evidence="3" id="KW-0238">DNA-binding</keyword>
<dbReference type="InterPro" id="IPR051089">
    <property type="entry name" value="prtT"/>
</dbReference>
<organism evidence="8 9">
    <name type="scientific">Apiospora kogelbergensis</name>
    <dbReference type="NCBI Taxonomy" id="1337665"/>
    <lineage>
        <taxon>Eukaryota</taxon>
        <taxon>Fungi</taxon>
        <taxon>Dikarya</taxon>
        <taxon>Ascomycota</taxon>
        <taxon>Pezizomycotina</taxon>
        <taxon>Sordariomycetes</taxon>
        <taxon>Xylariomycetidae</taxon>
        <taxon>Amphisphaeriales</taxon>
        <taxon>Apiosporaceae</taxon>
        <taxon>Apiospora</taxon>
    </lineage>
</organism>
<dbReference type="PANTHER" id="PTHR31845:SF10">
    <property type="entry name" value="ZN(II)2CYS6 TRANSCRIPTION FACTOR (EUROFUNG)"/>
    <property type="match status" value="1"/>
</dbReference>
<dbReference type="AlphaFoldDB" id="A0AAW0QTN1"/>
<protein>
    <recommendedName>
        <fullName evidence="7">Zn(2)-C6 fungal-type domain-containing protein</fullName>
    </recommendedName>
</protein>
<evidence type="ECO:0000313" key="8">
    <source>
        <dbReference type="EMBL" id="KAK8113647.1"/>
    </source>
</evidence>
<dbReference type="PANTHER" id="PTHR31845">
    <property type="entry name" value="FINGER DOMAIN PROTEIN, PUTATIVE-RELATED"/>
    <property type="match status" value="1"/>
</dbReference>
<evidence type="ECO:0000259" key="7">
    <source>
        <dbReference type="PROSITE" id="PS00463"/>
    </source>
</evidence>
<evidence type="ECO:0000256" key="3">
    <source>
        <dbReference type="ARBA" id="ARBA00023125"/>
    </source>
</evidence>
<feature type="region of interest" description="Disordered" evidence="6">
    <location>
        <begin position="581"/>
        <end position="626"/>
    </location>
</feature>
<feature type="region of interest" description="Disordered" evidence="6">
    <location>
        <begin position="104"/>
        <end position="161"/>
    </location>
</feature>
<accession>A0AAW0QTN1</accession>
<feature type="domain" description="Zn(2)-C6 fungal-type" evidence="7">
    <location>
        <begin position="15"/>
        <end position="45"/>
    </location>
</feature>
<dbReference type="PROSITE" id="PS00463">
    <property type="entry name" value="ZN2_CY6_FUNGAL_1"/>
    <property type="match status" value="1"/>
</dbReference>
<sequence length="690" mass="75679">MDSSAAPQRKAGPRACLTCAKAKARCIPCNNPVKCERCDRLRKQCVKQTPARSRARREPGPAKVAAADSPAALVGSPTGPFCLPARRTEACDARMRHGILVMFPEGASSGQSPSDKAGKSPEWPELSPGINSQSDEGSRAAAAAAAAATVATTTPSAWPRGEEAEQLLDDFRENMMHLFPFVIVPPPMSAAQLRSERPVLWKAVMLQACHLEGSRQVFMGRKLLQELSEALLTKPRKGLDDCCYMWDGMNGPATGLGYWMLTVPRFHYALSTFQVTNLLGLARSLCTSLGFNENKTEMEPRDYGAVQLEQMRAFAGTYYLSTYTFLTSKRPDAVGNTAYLQVVSRIIGAKAESPTDAMLVRLLEIQQMAHSISLTFADGSNSLARPQFSALPLIMMVKGFQAQIETFRSKLPAGCLRDSPTLMAHMQVAEILLYEVGMQESLCEADGLTCLDRLELLWSLLGVCKANLALRLEERTPNCFAPRFLGISSYDFMYAFITCLKLTNLGGVPGWDPGHVRRDLRLGDLIEQLRGQIMSMIERREKGGFHYWSPEEDPYRRLIDLLNGLRGLLFATGSPIVAAAAATRSPQSQQQVQKEGKQQEPDQEGDGVAQMPTPSLQDTAQDSNSLDESLVLEAERATAVTATEEGMGSGDIVMQTWEEAWSDMVYSVDDWGQSTSFAYDPPLPFGFLLS</sequence>
<reference evidence="8 9" key="1">
    <citation type="submission" date="2023-01" db="EMBL/GenBank/DDBJ databases">
        <title>Analysis of 21 Apiospora genomes using comparative genomics revels a genus with tremendous synthesis potential of carbohydrate active enzymes and secondary metabolites.</title>
        <authorList>
            <person name="Sorensen T."/>
        </authorList>
    </citation>
    <scope>NUCLEOTIDE SEQUENCE [LARGE SCALE GENOMIC DNA]</scope>
    <source>
        <strain evidence="8 9">CBS 117206</strain>
    </source>
</reference>
<evidence type="ECO:0000256" key="5">
    <source>
        <dbReference type="ARBA" id="ARBA00023242"/>
    </source>
</evidence>
<dbReference type="Proteomes" id="UP001392437">
    <property type="component" value="Unassembled WGS sequence"/>
</dbReference>
<dbReference type="GO" id="GO:0000976">
    <property type="term" value="F:transcription cis-regulatory region binding"/>
    <property type="evidence" value="ECO:0007669"/>
    <property type="project" value="TreeGrafter"/>
</dbReference>
<feature type="compositionally biased region" description="Low complexity" evidence="6">
    <location>
        <begin position="62"/>
        <end position="71"/>
    </location>
</feature>
<evidence type="ECO:0000256" key="2">
    <source>
        <dbReference type="ARBA" id="ARBA00023015"/>
    </source>
</evidence>
<comment type="subcellular location">
    <subcellularLocation>
        <location evidence="1">Nucleus</location>
    </subcellularLocation>
</comment>
<dbReference type="EMBL" id="JAQQWP010000006">
    <property type="protein sequence ID" value="KAK8113647.1"/>
    <property type="molecule type" value="Genomic_DNA"/>
</dbReference>
<keyword evidence="2" id="KW-0805">Transcription regulation</keyword>
<dbReference type="GO" id="GO:0008270">
    <property type="term" value="F:zinc ion binding"/>
    <property type="evidence" value="ECO:0007669"/>
    <property type="project" value="InterPro"/>
</dbReference>
<dbReference type="GO" id="GO:0000981">
    <property type="term" value="F:DNA-binding transcription factor activity, RNA polymerase II-specific"/>
    <property type="evidence" value="ECO:0007669"/>
    <property type="project" value="InterPro"/>
</dbReference>
<feature type="region of interest" description="Disordered" evidence="6">
    <location>
        <begin position="49"/>
        <end position="71"/>
    </location>
</feature>
<dbReference type="GO" id="GO:0005634">
    <property type="term" value="C:nucleus"/>
    <property type="evidence" value="ECO:0007669"/>
    <property type="project" value="UniProtKB-SubCell"/>
</dbReference>
<feature type="compositionally biased region" description="Low complexity" evidence="6">
    <location>
        <begin position="140"/>
        <end position="154"/>
    </location>
</feature>
<feature type="compositionally biased region" description="Polar residues" evidence="6">
    <location>
        <begin position="612"/>
        <end position="626"/>
    </location>
</feature>
<comment type="caution">
    <text evidence="8">The sequence shown here is derived from an EMBL/GenBank/DDBJ whole genome shotgun (WGS) entry which is preliminary data.</text>
</comment>
<keyword evidence="4" id="KW-0804">Transcription</keyword>
<name>A0AAW0QTN1_9PEZI</name>
<keyword evidence="9" id="KW-1185">Reference proteome</keyword>
<gene>
    <name evidence="8" type="ORF">PG999_005716</name>
</gene>
<evidence type="ECO:0000256" key="1">
    <source>
        <dbReference type="ARBA" id="ARBA00004123"/>
    </source>
</evidence>
<evidence type="ECO:0000256" key="6">
    <source>
        <dbReference type="SAM" id="MobiDB-lite"/>
    </source>
</evidence>
<evidence type="ECO:0000313" key="9">
    <source>
        <dbReference type="Proteomes" id="UP001392437"/>
    </source>
</evidence>